<organism evidence="1 2">
    <name type="scientific">Aristaeella hokkaidonensis</name>
    <dbReference type="NCBI Taxonomy" id="3046382"/>
    <lineage>
        <taxon>Bacteria</taxon>
        <taxon>Bacillati</taxon>
        <taxon>Bacillota</taxon>
        <taxon>Clostridia</taxon>
        <taxon>Eubacteriales</taxon>
        <taxon>Aristaeellaceae</taxon>
        <taxon>Aristaeella</taxon>
    </lineage>
</organism>
<dbReference type="Proteomes" id="UP000682782">
    <property type="component" value="Chromosome"/>
</dbReference>
<protein>
    <submittedName>
        <fullName evidence="1">Extracellular solute-binding protein</fullName>
    </submittedName>
</protein>
<gene>
    <name evidence="1" type="ORF">JYE49_01370</name>
</gene>
<reference evidence="1" key="1">
    <citation type="submission" date="2021-01" db="EMBL/GenBank/DDBJ databases">
        <title>Complete genome sequence of Clostridiales bacterium R-7.</title>
        <authorList>
            <person name="Mahoney-Kurpe S.C."/>
            <person name="Palevich N."/>
            <person name="Koike S."/>
            <person name="Moon C.D."/>
            <person name="Attwood G.T."/>
        </authorList>
    </citation>
    <scope>NUCLEOTIDE SEQUENCE</scope>
    <source>
        <strain evidence="1">R-7</strain>
    </source>
</reference>
<sequence>MKHFSRLLALLLAVALLPLSFMAAASAEEPVTITIWGSDRENMPFRNGLWTIDVLQEKLGIKIEIISAPTENLAEKYGLLMAGGDLPTIVQYKAKDLLLYKDAWTPLNELINETDTPNLWKVYSDAEIRRKVSDADGIMRFIGQRTAITAGKLYFWRQDWLDKLGLETPKTTEDLYNVFKAIKEGDPNGNGEADEIPFAVRKNGSNNRGNVIPFINNWGIAETFFAEDGQVKFGATDPRMKDALEWLNRCYAEGLIDQEYLTRDKTAWYSAWTNNQVFMSYDWSAYIDNVANLFKDVETDINIVGAVPPEGPTGISETRDQLQPITVDEDWNAGIFVGATEEQKKAALKLLDYVYSEEGMILMNFGEEGTHFNIVDGDYKYSDLIMNNPDGLSPQDALRSFGIQSMLTLLQDARYERAFVSDEVNRIRDIYEQEGHIGDAFPTLAFTNDEQGIINEKYTEIETYMNETIDKFIMGVEPLDKFDEYVAQVERMGLADVLAVYQAAYDRYMK</sequence>
<evidence type="ECO:0000313" key="1">
    <source>
        <dbReference type="EMBL" id="QUC67388.1"/>
    </source>
</evidence>
<accession>A0AC61NLK4</accession>
<evidence type="ECO:0000313" key="2">
    <source>
        <dbReference type="Proteomes" id="UP000682782"/>
    </source>
</evidence>
<name>A0AC61NLK4_9FIRM</name>
<keyword evidence="2" id="KW-1185">Reference proteome</keyword>
<proteinExistence type="predicted"/>
<dbReference type="EMBL" id="CP068393">
    <property type="protein sequence ID" value="QUC67388.1"/>
    <property type="molecule type" value="Genomic_DNA"/>
</dbReference>